<name>G4QHC8_GLANF</name>
<evidence type="ECO:0000313" key="1">
    <source>
        <dbReference type="EMBL" id="AEP29759.1"/>
    </source>
</evidence>
<protein>
    <submittedName>
        <fullName evidence="1">Uncharacterized protein</fullName>
    </submittedName>
</protein>
<dbReference type="AlphaFoldDB" id="G4QHC8"/>
<reference evidence="1 2" key="1">
    <citation type="journal article" date="2011" name="J. Bacteriol.">
        <title>Complete genome sequence of seawater bacterium Glaciecola nitratireducens FR1064T.</title>
        <authorList>
            <person name="Bian F."/>
            <person name="Qin Q.L."/>
            <person name="Xie B.B."/>
            <person name="Shu Y.L."/>
            <person name="Zhang X.Y."/>
            <person name="Yu Y."/>
            <person name="Chen B."/>
            <person name="Chen X.L."/>
            <person name="Zhou B.C."/>
            <person name="Zhang Y.Z."/>
        </authorList>
    </citation>
    <scope>NUCLEOTIDE SEQUENCE [LARGE SCALE GENOMIC DNA]</scope>
    <source>
        <strain evidence="2">JCM 12485 / KCTC 12276 / FR1064</strain>
    </source>
</reference>
<accession>G4QHC8</accession>
<dbReference type="KEGG" id="gni:GNIT_1642"/>
<gene>
    <name evidence="1" type="ordered locus">GNIT_1642</name>
</gene>
<proteinExistence type="predicted"/>
<evidence type="ECO:0000313" key="2">
    <source>
        <dbReference type="Proteomes" id="UP000009282"/>
    </source>
</evidence>
<dbReference type="EMBL" id="CP003060">
    <property type="protein sequence ID" value="AEP29759.1"/>
    <property type="molecule type" value="Genomic_DNA"/>
</dbReference>
<dbReference type="HOGENOM" id="CLU_1292867_0_0_6"/>
<keyword evidence="2" id="KW-1185">Reference proteome</keyword>
<dbReference type="Proteomes" id="UP000009282">
    <property type="component" value="Chromosome"/>
</dbReference>
<dbReference type="STRING" id="1085623.GNIT_1642"/>
<sequence>MPESNRNAKSSNSKRITLVILCLILVAVITIGLTRAAIKTTESSVRAEYGASLNAVMNTTEAALRFWTEQRKSELLRLSENEIVQSITLNLKEAFENQEARNLAAYRESTAVYLNSLDALQTKTEYHLISTEGKYLYSSRPLFNSQESAIARTSPRLFQDALQGKAAFIPPMKIKTGPSTFETFVFLLLPLYSKKKLLVSLRHRITPRIKSRK</sequence>
<dbReference type="RefSeq" id="WP_014108633.1">
    <property type="nucleotide sequence ID" value="NC_016041.1"/>
</dbReference>
<organism evidence="1 2">
    <name type="scientific">Glaciecola nitratireducens (strain JCM 12485 / KCTC 12276 / FR1064)</name>
    <dbReference type="NCBI Taxonomy" id="1085623"/>
    <lineage>
        <taxon>Bacteria</taxon>
        <taxon>Pseudomonadati</taxon>
        <taxon>Pseudomonadota</taxon>
        <taxon>Gammaproteobacteria</taxon>
        <taxon>Alteromonadales</taxon>
        <taxon>Alteromonadaceae</taxon>
        <taxon>Brumicola</taxon>
    </lineage>
</organism>